<feature type="region of interest" description="Disordered" evidence="7">
    <location>
        <begin position="207"/>
        <end position="253"/>
    </location>
</feature>
<evidence type="ECO:0000256" key="4">
    <source>
        <dbReference type="ARBA" id="ARBA00023136"/>
    </source>
</evidence>
<comment type="caution">
    <text evidence="8">The sequence shown here is derived from an EMBL/GenBank/DDBJ whole genome shotgun (WGS) entry which is preliminary data.</text>
</comment>
<keyword evidence="2" id="KW-0812">Transmembrane</keyword>
<gene>
    <name evidence="8" type="ORF">GOP47_0022588</name>
</gene>
<dbReference type="EMBL" id="JABFUD020000022">
    <property type="protein sequence ID" value="KAI5062049.1"/>
    <property type="molecule type" value="Genomic_DNA"/>
</dbReference>
<dbReference type="OrthoDB" id="1878996at2759"/>
<keyword evidence="4" id="KW-0472">Membrane</keyword>
<accession>A0A9D4Z5H0</accession>
<protein>
    <submittedName>
        <fullName evidence="8">Uncharacterized protein</fullName>
    </submittedName>
</protein>
<proteinExistence type="inferred from homology"/>
<feature type="region of interest" description="Disordered" evidence="7">
    <location>
        <begin position="22"/>
        <end position="49"/>
    </location>
</feature>
<keyword evidence="3" id="KW-1133">Transmembrane helix</keyword>
<sequence length="483" mass="53888">MPVAQQHHHHLFSAIGTFLHARHPSHSNNSSPNSSVSHGPPSGSAEVPCGHGDVPLLYQAFESHLTQRLSSLLPTEDPSCFSLSSFNEYMGLLLATQTDLRPLIPPSHGQRRTMEEFLERSTKILDICRDIKDQIRDVESLQGMLQMVAPCLILKQGTAMNQGKINRARKILAQLLFLIGAEKEDDPHNYQHVEMRQSFRGRLRERLSGHSREGSPLRGRHGNQDATVQTSHGNNTTSFNATPSSSALIGQTSGNSHSHAFEAIRALQALELSLLPPKLGARDEEECFSAAIYALNVLSVFFLGTITAVFPSLGFKAHVITAIYPPSSLGWTAAFLRSQEKVQEELRARSRKRGVHAGIWELDLLFSLIKRLLELTSPECFPWSADNEDEVRRLVAQFDGQVHELERDLDDFNEQITDFYNRIVSARLDGLQHLSWLSFHSHSVACLTPPERGEFGGAFEALPTPSNLSKRTAIDLWFLRDSL</sequence>
<reference evidence="8" key="1">
    <citation type="submission" date="2021-01" db="EMBL/GenBank/DDBJ databases">
        <title>Adiantum capillus-veneris genome.</title>
        <authorList>
            <person name="Fang Y."/>
            <person name="Liao Q."/>
        </authorList>
    </citation>
    <scope>NUCLEOTIDE SEQUENCE</scope>
    <source>
        <strain evidence="8">H3</strain>
        <tissue evidence="8">Leaf</tissue>
    </source>
</reference>
<evidence type="ECO:0000313" key="8">
    <source>
        <dbReference type="EMBL" id="KAI5062049.1"/>
    </source>
</evidence>
<dbReference type="InterPro" id="IPR008511">
    <property type="entry name" value="ROH1-like"/>
</dbReference>
<dbReference type="PANTHER" id="PTHR31509">
    <property type="entry name" value="BPS1-LIKE PROTEIN"/>
    <property type="match status" value="1"/>
</dbReference>
<evidence type="ECO:0000313" key="9">
    <source>
        <dbReference type="Proteomes" id="UP000886520"/>
    </source>
</evidence>
<dbReference type="AlphaFoldDB" id="A0A9D4Z5H0"/>
<evidence type="ECO:0000256" key="2">
    <source>
        <dbReference type="ARBA" id="ARBA00022692"/>
    </source>
</evidence>
<dbReference type="Proteomes" id="UP000886520">
    <property type="component" value="Chromosome 22"/>
</dbReference>
<comment type="subcellular location">
    <subcellularLocation>
        <location evidence="1">Membrane</location>
        <topology evidence="1">Single-pass membrane protein</topology>
    </subcellularLocation>
</comment>
<feature type="compositionally biased region" description="Polar residues" evidence="7">
    <location>
        <begin position="224"/>
        <end position="253"/>
    </location>
</feature>
<comment type="similarity">
    <text evidence="5">Belongs to the ROH1 family.</text>
</comment>
<evidence type="ECO:0000256" key="3">
    <source>
        <dbReference type="ARBA" id="ARBA00022989"/>
    </source>
</evidence>
<evidence type="ECO:0000256" key="7">
    <source>
        <dbReference type="SAM" id="MobiDB-lite"/>
    </source>
</evidence>
<evidence type="ECO:0000256" key="6">
    <source>
        <dbReference type="SAM" id="Coils"/>
    </source>
</evidence>
<name>A0A9D4Z5H0_ADICA</name>
<dbReference type="Pfam" id="PF05633">
    <property type="entry name" value="ROH1-like"/>
    <property type="match status" value="1"/>
</dbReference>
<evidence type="ECO:0000256" key="1">
    <source>
        <dbReference type="ARBA" id="ARBA00004167"/>
    </source>
</evidence>
<evidence type="ECO:0000256" key="5">
    <source>
        <dbReference type="ARBA" id="ARBA00035114"/>
    </source>
</evidence>
<keyword evidence="9" id="KW-1185">Reference proteome</keyword>
<feature type="compositionally biased region" description="Low complexity" evidence="7">
    <location>
        <begin position="26"/>
        <end position="44"/>
    </location>
</feature>
<organism evidence="8 9">
    <name type="scientific">Adiantum capillus-veneris</name>
    <name type="common">Maidenhair fern</name>
    <dbReference type="NCBI Taxonomy" id="13818"/>
    <lineage>
        <taxon>Eukaryota</taxon>
        <taxon>Viridiplantae</taxon>
        <taxon>Streptophyta</taxon>
        <taxon>Embryophyta</taxon>
        <taxon>Tracheophyta</taxon>
        <taxon>Polypodiopsida</taxon>
        <taxon>Polypodiidae</taxon>
        <taxon>Polypodiales</taxon>
        <taxon>Pteridineae</taxon>
        <taxon>Pteridaceae</taxon>
        <taxon>Vittarioideae</taxon>
        <taxon>Adiantum</taxon>
    </lineage>
</organism>
<feature type="coiled-coil region" evidence="6">
    <location>
        <begin position="395"/>
        <end position="422"/>
    </location>
</feature>
<keyword evidence="6" id="KW-0175">Coiled coil</keyword>
<dbReference type="GO" id="GO:0016020">
    <property type="term" value="C:membrane"/>
    <property type="evidence" value="ECO:0007669"/>
    <property type="project" value="UniProtKB-SubCell"/>
</dbReference>